<keyword evidence="2" id="KW-1185">Reference proteome</keyword>
<reference evidence="1 2" key="1">
    <citation type="submission" date="2020-08" db="EMBL/GenBank/DDBJ databases">
        <title>Genomic Encyclopedia of Type Strains, Phase IV (KMG-IV): sequencing the most valuable type-strain genomes for metagenomic binning, comparative biology and taxonomic classification.</title>
        <authorList>
            <person name="Goeker M."/>
        </authorList>
    </citation>
    <scope>NUCLEOTIDE SEQUENCE [LARGE SCALE GENOMIC DNA]</scope>
    <source>
        <strain evidence="1 2">DSM 27568</strain>
    </source>
</reference>
<evidence type="ECO:0000313" key="1">
    <source>
        <dbReference type="EMBL" id="MBB3940721.1"/>
    </source>
</evidence>
<evidence type="ECO:0000313" key="2">
    <source>
        <dbReference type="Proteomes" id="UP000561459"/>
    </source>
</evidence>
<name>A0A7W6C718_9SPHN</name>
<sequence length="60" mass="6589">MTRVTVLTDAEATSIAEDIGRIWFGLTGSPRIPPIEDRINLVQRVTRQALEVVASRPAEA</sequence>
<organism evidence="1 2">
    <name type="scientific">Novosphingobium fluoreni</name>
    <dbReference type="NCBI Taxonomy" id="1391222"/>
    <lineage>
        <taxon>Bacteria</taxon>
        <taxon>Pseudomonadati</taxon>
        <taxon>Pseudomonadota</taxon>
        <taxon>Alphaproteobacteria</taxon>
        <taxon>Sphingomonadales</taxon>
        <taxon>Sphingomonadaceae</taxon>
        <taxon>Novosphingobium</taxon>
    </lineage>
</organism>
<comment type="caution">
    <text evidence="1">The sequence shown here is derived from an EMBL/GenBank/DDBJ whole genome shotgun (WGS) entry which is preliminary data.</text>
</comment>
<proteinExistence type="predicted"/>
<dbReference type="RefSeq" id="WP_183617306.1">
    <property type="nucleotide sequence ID" value="NZ_JACIDY010000005.1"/>
</dbReference>
<gene>
    <name evidence="1" type="ORF">GGR39_002378</name>
</gene>
<accession>A0A7W6C718</accession>
<dbReference type="AlphaFoldDB" id="A0A7W6C718"/>
<protein>
    <submittedName>
        <fullName evidence="1">Uncharacterized protein</fullName>
    </submittedName>
</protein>
<dbReference type="Proteomes" id="UP000561459">
    <property type="component" value="Unassembled WGS sequence"/>
</dbReference>
<dbReference type="EMBL" id="JACIDY010000005">
    <property type="protein sequence ID" value="MBB3940721.1"/>
    <property type="molecule type" value="Genomic_DNA"/>
</dbReference>